<dbReference type="InterPro" id="IPR005119">
    <property type="entry name" value="LysR_subst-bd"/>
</dbReference>
<dbReference type="SUPFAM" id="SSF46785">
    <property type="entry name" value="Winged helix' DNA-binding domain"/>
    <property type="match status" value="1"/>
</dbReference>
<dbReference type="InterPro" id="IPR036390">
    <property type="entry name" value="WH_DNA-bd_sf"/>
</dbReference>
<protein>
    <submittedName>
        <fullName evidence="6">LysR family transcriptional regulator</fullName>
    </submittedName>
</protein>
<dbReference type="PANTHER" id="PTHR30537">
    <property type="entry name" value="HTH-TYPE TRANSCRIPTIONAL REGULATOR"/>
    <property type="match status" value="1"/>
</dbReference>
<dbReference type="EMBL" id="AQQZ01000005">
    <property type="protein sequence ID" value="KNG93405.1"/>
    <property type="molecule type" value="Genomic_DNA"/>
</dbReference>
<feature type="domain" description="HTH lysR-type" evidence="5">
    <location>
        <begin position="6"/>
        <end position="63"/>
    </location>
</feature>
<evidence type="ECO:0000256" key="1">
    <source>
        <dbReference type="ARBA" id="ARBA00009437"/>
    </source>
</evidence>
<keyword evidence="2" id="KW-0805">Transcription regulation</keyword>
<keyword evidence="7" id="KW-1185">Reference proteome</keyword>
<dbReference type="PANTHER" id="PTHR30537:SF79">
    <property type="entry name" value="TRANSCRIPTIONAL REGULATOR-RELATED"/>
    <property type="match status" value="1"/>
</dbReference>
<evidence type="ECO:0000259" key="5">
    <source>
        <dbReference type="PROSITE" id="PS50931"/>
    </source>
</evidence>
<dbReference type="Gene3D" id="3.40.190.10">
    <property type="entry name" value="Periplasmic binding protein-like II"/>
    <property type="match status" value="2"/>
</dbReference>
<dbReference type="InterPro" id="IPR036388">
    <property type="entry name" value="WH-like_DNA-bd_sf"/>
</dbReference>
<sequence length="276" mass="29311">MARALPPLSWFRSFEASARNLSFTAAAEELGLTQSAISQQVRHLEQRLGVTLFQRQPRGLALTDDGRRLLPSVGRAIDGLRAATQAFEAGPTQDLVTVATSVSVAQWVIQPALSGFLSDHPDVRLRLVSTIWPDDFTRALADVEVRFGSAAQVGAGAEPFGSDRLIAVSRSGAQADLERLPLIEAVGVSAGWAQWPDPVPQAPRVHVDSYGAALDLAVQGVGAALTSQLLAEGPIARGGVRRIGETAMPGVERYFLACRSTAPAARAFAAWLQARA</sequence>
<evidence type="ECO:0000256" key="3">
    <source>
        <dbReference type="ARBA" id="ARBA00023125"/>
    </source>
</evidence>
<comment type="similarity">
    <text evidence="1">Belongs to the LysR transcriptional regulatory family.</text>
</comment>
<evidence type="ECO:0000256" key="2">
    <source>
        <dbReference type="ARBA" id="ARBA00023015"/>
    </source>
</evidence>
<dbReference type="Pfam" id="PF03466">
    <property type="entry name" value="LysR_substrate"/>
    <property type="match status" value="1"/>
</dbReference>
<dbReference type="PRINTS" id="PR00039">
    <property type="entry name" value="HTHLYSR"/>
</dbReference>
<dbReference type="Proteomes" id="UP000036938">
    <property type="component" value="Unassembled WGS sequence"/>
</dbReference>
<dbReference type="InterPro" id="IPR000847">
    <property type="entry name" value="LysR_HTH_N"/>
</dbReference>
<name>A0A0L1JNR4_9RHOB</name>
<evidence type="ECO:0000313" key="7">
    <source>
        <dbReference type="Proteomes" id="UP000036938"/>
    </source>
</evidence>
<comment type="caution">
    <text evidence="6">The sequence shown here is derived from an EMBL/GenBank/DDBJ whole genome shotgun (WGS) entry which is preliminary data.</text>
</comment>
<dbReference type="FunFam" id="1.10.10.10:FF:000001">
    <property type="entry name" value="LysR family transcriptional regulator"/>
    <property type="match status" value="1"/>
</dbReference>
<gene>
    <name evidence="6" type="ORF">ATO11_13340</name>
</gene>
<dbReference type="RefSeq" id="WP_050531378.1">
    <property type="nucleotide sequence ID" value="NZ_AQQZ01000005.1"/>
</dbReference>
<accession>A0A0L1JNR4</accession>
<keyword evidence="3" id="KW-0238">DNA-binding</keyword>
<dbReference type="InterPro" id="IPR058163">
    <property type="entry name" value="LysR-type_TF_proteobact-type"/>
</dbReference>
<dbReference type="GO" id="GO:0003700">
    <property type="term" value="F:DNA-binding transcription factor activity"/>
    <property type="evidence" value="ECO:0007669"/>
    <property type="project" value="InterPro"/>
</dbReference>
<dbReference type="SUPFAM" id="SSF53850">
    <property type="entry name" value="Periplasmic binding protein-like II"/>
    <property type="match status" value="1"/>
</dbReference>
<dbReference type="Gene3D" id="1.10.10.10">
    <property type="entry name" value="Winged helix-like DNA-binding domain superfamily/Winged helix DNA-binding domain"/>
    <property type="match status" value="1"/>
</dbReference>
<reference evidence="6 7" key="1">
    <citation type="journal article" date="2015" name="Int. J. Syst. Evol. Microbiol.">
        <title>Aestuariivita atlantica sp. nov., isolated from deep sea sediment of the Atlantic Ocean.</title>
        <authorList>
            <person name="Li G."/>
            <person name="Lai Q."/>
            <person name="Du Y."/>
            <person name="Liu X."/>
            <person name="Sun F."/>
            <person name="Shao Z."/>
        </authorList>
    </citation>
    <scope>NUCLEOTIDE SEQUENCE [LARGE SCALE GENOMIC DNA]</scope>
    <source>
        <strain evidence="6 7">22II-S11-z3</strain>
    </source>
</reference>
<dbReference type="AlphaFoldDB" id="A0A0L1JNR4"/>
<evidence type="ECO:0000313" key="6">
    <source>
        <dbReference type="EMBL" id="KNG93405.1"/>
    </source>
</evidence>
<keyword evidence="4" id="KW-0804">Transcription</keyword>
<dbReference type="STRING" id="1317121.ATO11_13340"/>
<organism evidence="6 7">
    <name type="scientific">Pseudaestuariivita atlantica</name>
    <dbReference type="NCBI Taxonomy" id="1317121"/>
    <lineage>
        <taxon>Bacteria</taxon>
        <taxon>Pseudomonadati</taxon>
        <taxon>Pseudomonadota</taxon>
        <taxon>Alphaproteobacteria</taxon>
        <taxon>Rhodobacterales</taxon>
        <taxon>Paracoccaceae</taxon>
        <taxon>Pseudaestuariivita</taxon>
    </lineage>
</organism>
<evidence type="ECO:0000256" key="4">
    <source>
        <dbReference type="ARBA" id="ARBA00023163"/>
    </source>
</evidence>
<dbReference type="GO" id="GO:0006351">
    <property type="term" value="P:DNA-templated transcription"/>
    <property type="evidence" value="ECO:0007669"/>
    <property type="project" value="TreeGrafter"/>
</dbReference>
<dbReference type="PATRIC" id="fig|1317121.7.peg.3380"/>
<dbReference type="GO" id="GO:0043565">
    <property type="term" value="F:sequence-specific DNA binding"/>
    <property type="evidence" value="ECO:0007669"/>
    <property type="project" value="TreeGrafter"/>
</dbReference>
<proteinExistence type="inferred from homology"/>
<dbReference type="PROSITE" id="PS50931">
    <property type="entry name" value="HTH_LYSR"/>
    <property type="match status" value="1"/>
</dbReference>
<dbReference type="Pfam" id="PF00126">
    <property type="entry name" value="HTH_1"/>
    <property type="match status" value="1"/>
</dbReference>